<dbReference type="Gene3D" id="1.20.1560.10">
    <property type="entry name" value="ABC transporter type 1, transmembrane domain"/>
    <property type="match status" value="1"/>
</dbReference>
<accession>A0A5C0UE76</accession>
<dbReference type="InterPro" id="IPR036640">
    <property type="entry name" value="ABC1_TM_sf"/>
</dbReference>
<dbReference type="SUPFAM" id="SSF52540">
    <property type="entry name" value="P-loop containing nucleoside triphosphate hydrolases"/>
    <property type="match status" value="1"/>
</dbReference>
<dbReference type="GO" id="GO:0016887">
    <property type="term" value="F:ATP hydrolysis activity"/>
    <property type="evidence" value="ECO:0007669"/>
    <property type="project" value="InterPro"/>
</dbReference>
<evidence type="ECO:0000256" key="1">
    <source>
        <dbReference type="ARBA" id="ARBA00004651"/>
    </source>
</evidence>
<evidence type="ECO:0000256" key="2">
    <source>
        <dbReference type="ARBA" id="ARBA00022448"/>
    </source>
</evidence>
<keyword evidence="4 6" id="KW-1133">Transmembrane helix</keyword>
<keyword evidence="9" id="KW-0067">ATP-binding</keyword>
<sequence length="478" mass="55638">MLLNYKKIPIYLILLNLLSISIIVYISFVINGWYSSFYSVLATRNADLLYLIFIFVAYNAISHISMSIKEFIECSIAIKWRKNITYNLVEKIKPSLIDIANPDQRLCEDTEEFTSYTVRLISDLILNAISLIIFIVILFRVTSFLSGIKLVFGMVSYTLFCNYILSKYIKKYTLYYGEIDEVNEANLRSDVYELHQAKYGFSSALKNVIYSIFNALFLNKIRYFKYKSALSFLQKFFDDNIGMILPYFLMYYFTNDGAWDIGIIMQVVHCLVTIKFRMMFFSENIQKISVMKIGYIRLKQYIHNVLANQSTNLQCDKSLNLQLKFEKIIAEDKLLLKNIKFSIEKGESVCLYGESGIGKTTLLRYINNSIKNAKGQISYDGTMRCLCLQNLQNYILLMRKNKVEYLSQGELQQECISCLITDKPDWIVWDEFCLGLSQQSKEKAFNRLKSCLINTGLIILSQDKLDFCDKSIALERFK</sequence>
<evidence type="ECO:0000256" key="4">
    <source>
        <dbReference type="ARBA" id="ARBA00022989"/>
    </source>
</evidence>
<evidence type="ECO:0000259" key="8">
    <source>
        <dbReference type="Pfam" id="PF06472"/>
    </source>
</evidence>
<keyword evidence="9" id="KW-0547">Nucleotide-binding</keyword>
<feature type="transmembrane region" description="Helical" evidence="6">
    <location>
        <begin position="48"/>
        <end position="72"/>
    </location>
</feature>
<dbReference type="GO" id="GO:0140359">
    <property type="term" value="F:ABC-type transporter activity"/>
    <property type="evidence" value="ECO:0007669"/>
    <property type="project" value="InterPro"/>
</dbReference>
<comment type="subcellular location">
    <subcellularLocation>
        <location evidence="1">Cell membrane</location>
        <topology evidence="1">Multi-pass membrane protein</topology>
    </subcellularLocation>
</comment>
<dbReference type="InterPro" id="IPR027417">
    <property type="entry name" value="P-loop_NTPase"/>
</dbReference>
<keyword evidence="3 6" id="KW-0812">Transmembrane</keyword>
<keyword evidence="10" id="KW-1185">Reference proteome</keyword>
<dbReference type="InterPro" id="IPR011527">
    <property type="entry name" value="ABC1_TM_dom"/>
</dbReference>
<dbReference type="SUPFAM" id="SSF90123">
    <property type="entry name" value="ABC transporter transmembrane region"/>
    <property type="match status" value="1"/>
</dbReference>
<dbReference type="KEGG" id="cpri:FZC34_00140"/>
<evidence type="ECO:0000256" key="3">
    <source>
        <dbReference type="ARBA" id="ARBA00022692"/>
    </source>
</evidence>
<dbReference type="PANTHER" id="PTHR11384:SF59">
    <property type="entry name" value="LYSOSOMAL COBALAMIN TRANSPORTER ABCD4"/>
    <property type="match status" value="1"/>
</dbReference>
<feature type="transmembrane region" description="Helical" evidence="6">
    <location>
        <begin position="12"/>
        <end position="36"/>
    </location>
</feature>
<evidence type="ECO:0000313" key="10">
    <source>
        <dbReference type="Proteomes" id="UP000325004"/>
    </source>
</evidence>
<feature type="domain" description="ABC transmembrane type-1" evidence="8">
    <location>
        <begin position="10"/>
        <end position="250"/>
    </location>
</feature>
<evidence type="ECO:0000256" key="5">
    <source>
        <dbReference type="ARBA" id="ARBA00023136"/>
    </source>
</evidence>
<dbReference type="AlphaFoldDB" id="A0A5C0UE76"/>
<evidence type="ECO:0000256" key="6">
    <source>
        <dbReference type="SAM" id="Phobius"/>
    </source>
</evidence>
<dbReference type="EMBL" id="CP043316">
    <property type="protein sequence ID" value="QEK38338.1"/>
    <property type="molecule type" value="Genomic_DNA"/>
</dbReference>
<feature type="transmembrane region" description="Helical" evidence="6">
    <location>
        <begin position="147"/>
        <end position="165"/>
    </location>
</feature>
<dbReference type="GO" id="GO:0005524">
    <property type="term" value="F:ATP binding"/>
    <property type="evidence" value="ECO:0007669"/>
    <property type="project" value="UniProtKB-KW"/>
</dbReference>
<keyword evidence="2" id="KW-0813">Transport</keyword>
<dbReference type="InterPro" id="IPR003439">
    <property type="entry name" value="ABC_transporter-like_ATP-bd"/>
</dbReference>
<feature type="domain" description="ABC transporter" evidence="7">
    <location>
        <begin position="336"/>
        <end position="382"/>
    </location>
</feature>
<reference evidence="9 10" key="1">
    <citation type="submission" date="2019-08" db="EMBL/GenBank/DDBJ databases">
        <title>Highly reduced genomes of protist endosymbionts show evolutionary convergence.</title>
        <authorList>
            <person name="George E."/>
            <person name="Husnik F."/>
            <person name="Tashyreva D."/>
            <person name="Prokopchuk G."/>
            <person name="Horak A."/>
            <person name="Kwong W.K."/>
            <person name="Lukes J."/>
            <person name="Keeling P.J."/>
        </authorList>
    </citation>
    <scope>NUCLEOTIDE SEQUENCE [LARGE SCALE GENOMIC DNA]</scope>
    <source>
        <strain evidence="9">1604LC</strain>
    </source>
</reference>
<organism evidence="9 10">
    <name type="scientific">Candidatus Cytomitobacter primus</name>
    <dbReference type="NCBI Taxonomy" id="2066024"/>
    <lineage>
        <taxon>Bacteria</taxon>
        <taxon>Pseudomonadati</taxon>
        <taxon>Pseudomonadota</taxon>
        <taxon>Alphaproteobacteria</taxon>
        <taxon>Holosporales</taxon>
        <taxon>Holosporaceae</taxon>
        <taxon>Candidatus Cytomitobacter</taxon>
    </lineage>
</organism>
<keyword evidence="5 6" id="KW-0472">Membrane</keyword>
<dbReference type="Proteomes" id="UP000325004">
    <property type="component" value="Chromosome"/>
</dbReference>
<dbReference type="Gene3D" id="3.40.50.300">
    <property type="entry name" value="P-loop containing nucleotide triphosphate hydrolases"/>
    <property type="match status" value="1"/>
</dbReference>
<dbReference type="GO" id="GO:0005886">
    <property type="term" value="C:plasma membrane"/>
    <property type="evidence" value="ECO:0007669"/>
    <property type="project" value="UniProtKB-SubCell"/>
</dbReference>
<feature type="transmembrane region" description="Helical" evidence="6">
    <location>
        <begin position="124"/>
        <end position="141"/>
    </location>
</feature>
<dbReference type="CDD" id="cd00267">
    <property type="entry name" value="ABC_ATPase"/>
    <property type="match status" value="1"/>
</dbReference>
<proteinExistence type="predicted"/>
<dbReference type="RefSeq" id="WP_148971454.1">
    <property type="nucleotide sequence ID" value="NZ_CP043316.1"/>
</dbReference>
<evidence type="ECO:0000259" key="7">
    <source>
        <dbReference type="Pfam" id="PF00005"/>
    </source>
</evidence>
<evidence type="ECO:0000313" key="9">
    <source>
        <dbReference type="EMBL" id="QEK38338.1"/>
    </source>
</evidence>
<dbReference type="Pfam" id="PF00005">
    <property type="entry name" value="ABC_tran"/>
    <property type="match status" value="1"/>
</dbReference>
<protein>
    <submittedName>
        <fullName evidence="9">ATP-binding cassette domain-containing protein</fullName>
    </submittedName>
</protein>
<gene>
    <name evidence="9" type="ORF">FZC34_00140</name>
</gene>
<dbReference type="OrthoDB" id="9808328at2"/>
<name>A0A5C0UE76_9PROT</name>
<dbReference type="InterPro" id="IPR050835">
    <property type="entry name" value="ABC_transporter_sub-D"/>
</dbReference>
<dbReference type="PANTHER" id="PTHR11384">
    <property type="entry name" value="ATP-BINDING CASSETTE, SUB-FAMILY D MEMBER"/>
    <property type="match status" value="1"/>
</dbReference>
<dbReference type="Pfam" id="PF06472">
    <property type="entry name" value="ABC_membrane_2"/>
    <property type="match status" value="1"/>
</dbReference>